<dbReference type="STRING" id="289078.A0A2X0MFT3"/>
<evidence type="ECO:0000256" key="1">
    <source>
        <dbReference type="ARBA" id="ARBA00007177"/>
    </source>
</evidence>
<dbReference type="GO" id="GO:0016151">
    <property type="term" value="F:nickel cation binding"/>
    <property type="evidence" value="ECO:0007669"/>
    <property type="project" value="InterPro"/>
</dbReference>
<dbReference type="PANTHER" id="PTHR33643">
    <property type="entry name" value="UREASE ACCESSORY PROTEIN D"/>
    <property type="match status" value="1"/>
</dbReference>
<dbReference type="InterPro" id="IPR002669">
    <property type="entry name" value="UreD"/>
</dbReference>
<name>A0A2X0MFT3_9BASI</name>
<gene>
    <name evidence="3" type="ORF">BZ3500_MVSOF-1268-A1-R1_CHR1-3G01865</name>
</gene>
<evidence type="ECO:0000256" key="2">
    <source>
        <dbReference type="ARBA" id="ARBA00023186"/>
    </source>
</evidence>
<accession>A0A2X0MFT3</accession>
<keyword evidence="4" id="KW-1185">Reference proteome</keyword>
<dbReference type="Pfam" id="PF01774">
    <property type="entry name" value="UreD"/>
    <property type="match status" value="1"/>
</dbReference>
<organism evidence="3 4">
    <name type="scientific">Microbotryum saponariae</name>
    <dbReference type="NCBI Taxonomy" id="289078"/>
    <lineage>
        <taxon>Eukaryota</taxon>
        <taxon>Fungi</taxon>
        <taxon>Dikarya</taxon>
        <taxon>Basidiomycota</taxon>
        <taxon>Pucciniomycotina</taxon>
        <taxon>Microbotryomycetes</taxon>
        <taxon>Microbotryales</taxon>
        <taxon>Microbotryaceae</taxon>
        <taxon>Microbotryum</taxon>
    </lineage>
</organism>
<dbReference type="EMBL" id="FMWP01000014">
    <property type="protein sequence ID" value="SCZ90245.1"/>
    <property type="molecule type" value="Genomic_DNA"/>
</dbReference>
<sequence length="335" mass="37071">MTKLTTAIPPGSGTLILTRSSHQARFSTVSFCYPLKLIVPKRHFVDGLQCVYLIGYGGGMVAGDRIDLKVEVRDRATLVMLTQGSTKIFRLRKGHYLTSSSPSTTPLTPTLQTLTTHISPSSTLILLPSPITCFASSSYSQTQSFHLSADGTSSLILLDWYTSGRSSMVSTSVDAGRLEVQEEETEEWAFDRYESRNLIHLGSRLVVKDVLLLEDETATTPLSPHPTTPHQRTHPTTYKARLAPYSVYATLFLFGPRTSSLRNHISTIFSDLTQYHQAHPYSLIWSYTKLEKGQGGVVRLAGVATEETKDWIREVLRGGGVEELVGSDLWGNVFT</sequence>
<proteinExistence type="inferred from homology"/>
<dbReference type="Proteomes" id="UP000249723">
    <property type="component" value="Unassembled WGS sequence"/>
</dbReference>
<dbReference type="AlphaFoldDB" id="A0A2X0MFT3"/>
<reference evidence="4" key="1">
    <citation type="submission" date="2016-10" db="EMBL/GenBank/DDBJ databases">
        <authorList>
            <person name="Jeantristanb JTB J.-T."/>
            <person name="Ricardo R."/>
        </authorList>
    </citation>
    <scope>NUCLEOTIDE SEQUENCE [LARGE SCALE GENOMIC DNA]</scope>
</reference>
<comment type="similarity">
    <text evidence="1">Belongs to the UreD family.</text>
</comment>
<dbReference type="OrthoDB" id="5550464at2759"/>
<evidence type="ECO:0000313" key="3">
    <source>
        <dbReference type="EMBL" id="SCZ90245.1"/>
    </source>
</evidence>
<protein>
    <submittedName>
        <fullName evidence="3">BZ3500_MvSof-1268-A1-R1_Chr1-3g01865 protein</fullName>
    </submittedName>
</protein>
<evidence type="ECO:0000313" key="4">
    <source>
        <dbReference type="Proteomes" id="UP000249723"/>
    </source>
</evidence>
<dbReference type="PANTHER" id="PTHR33643:SF1">
    <property type="entry name" value="UREASE ACCESSORY PROTEIN D"/>
    <property type="match status" value="1"/>
</dbReference>
<dbReference type="HAMAP" id="MF_01384">
    <property type="entry name" value="UreD"/>
    <property type="match status" value="1"/>
</dbReference>
<keyword evidence="2" id="KW-0143">Chaperone</keyword>